<keyword evidence="1" id="KW-0479">Metal-binding</keyword>
<evidence type="ECO:0000256" key="2">
    <source>
        <dbReference type="ARBA" id="ARBA00022737"/>
    </source>
</evidence>
<feature type="domain" description="C2H2-type" evidence="7">
    <location>
        <begin position="463"/>
        <end position="493"/>
    </location>
</feature>
<feature type="domain" description="C2H2-type" evidence="7">
    <location>
        <begin position="405"/>
        <end position="433"/>
    </location>
</feature>
<dbReference type="PANTHER" id="PTHR24379">
    <property type="entry name" value="KRAB AND ZINC FINGER DOMAIN-CONTAINING"/>
    <property type="match status" value="1"/>
</dbReference>
<evidence type="ECO:0000259" key="7">
    <source>
        <dbReference type="PROSITE" id="PS50157"/>
    </source>
</evidence>
<dbReference type="EMBL" id="JADBJN010000004">
    <property type="protein sequence ID" value="KAG5667065.1"/>
    <property type="molecule type" value="Genomic_DNA"/>
</dbReference>
<dbReference type="InterPro" id="IPR013087">
    <property type="entry name" value="Znf_C2H2_type"/>
</dbReference>
<dbReference type="GO" id="GO:0008270">
    <property type="term" value="F:zinc ion binding"/>
    <property type="evidence" value="ECO:0007669"/>
    <property type="project" value="UniProtKB-KW"/>
</dbReference>
<feature type="region of interest" description="Disordered" evidence="6">
    <location>
        <begin position="503"/>
        <end position="523"/>
    </location>
</feature>
<protein>
    <recommendedName>
        <fullName evidence="7">C2H2-type domain-containing protein</fullName>
    </recommendedName>
</protein>
<dbReference type="Pfam" id="PF00096">
    <property type="entry name" value="zf-C2H2"/>
    <property type="match status" value="2"/>
</dbReference>
<evidence type="ECO:0000256" key="1">
    <source>
        <dbReference type="ARBA" id="ARBA00022723"/>
    </source>
</evidence>
<dbReference type="PROSITE" id="PS00028">
    <property type="entry name" value="ZINC_FINGER_C2H2_1"/>
    <property type="match status" value="5"/>
</dbReference>
<evidence type="ECO:0000256" key="5">
    <source>
        <dbReference type="PROSITE-ProRule" id="PRU00042"/>
    </source>
</evidence>
<feature type="domain" description="C2H2-type" evidence="7">
    <location>
        <begin position="257"/>
        <end position="285"/>
    </location>
</feature>
<sequence length="523" mass="61657">MIECILCLSKTTKTKSTNLSEKVNENLSLYDAIQQQINCENINIVTLTSTNQFSCLQCFKAFKSFYELLDKVNEKHPKIKKEQPESYEELKTEIFVETPINFENLSNIKVEPEILFNEIQSENKDDSDFDWQMEDEKPKKARTIKKSQPRSQQYLKLEDRTPEILASGKTHVTINGKKFVVPKTQLKSNESDERVSKFLDVKCELCGSAQPTFLRLIKHFRKEHKDTKPFIRCCEKKFYRRGRLLDHLDRHDDQVTHKCPHCQKSYKSKHILKVHLDKIHLQMRNECICSVCGRSLKSEGALKNHMYTHEEDANRTFECYICKKGNYKNEKLLRTHFYSTHNPNRPLTTLCHICSAPVKFGTLKAHLQQKHTAEFNERVQCEICDHWIIKGRLDLHKRKHLEGGVNCKICGKFLKSSGSLYSHMKIVHEQIRNHACNLCDKKFYKEQKLKEHVAVKHTREFLFKCRVPTCGKEFRAEANWKMHEKRQHPEEYLKFFAPTYIRGPKDNDDDDENDFDGEEFFLN</sequence>
<feature type="compositionally biased region" description="Acidic residues" evidence="6">
    <location>
        <begin position="507"/>
        <end position="523"/>
    </location>
</feature>
<proteinExistence type="predicted"/>
<dbReference type="SMART" id="SM00355">
    <property type="entry name" value="ZnF_C2H2"/>
    <property type="match status" value="11"/>
</dbReference>
<keyword evidence="2" id="KW-0677">Repeat</keyword>
<reference evidence="8" key="1">
    <citation type="submission" date="2021-03" db="EMBL/GenBank/DDBJ databases">
        <title>Chromosome level genome of the anhydrobiotic midge Polypedilum vanderplanki.</title>
        <authorList>
            <person name="Yoshida Y."/>
            <person name="Kikawada T."/>
            <person name="Gusev O."/>
        </authorList>
    </citation>
    <scope>NUCLEOTIDE SEQUENCE</scope>
    <source>
        <strain evidence="8">NIAS01</strain>
        <tissue evidence="8">Whole body or cell culture</tissue>
    </source>
</reference>
<feature type="domain" description="C2H2-type" evidence="7">
    <location>
        <begin position="201"/>
        <end position="229"/>
    </location>
</feature>
<gene>
    <name evidence="8" type="ORF">PVAND_015065</name>
</gene>
<dbReference type="InterPro" id="IPR036236">
    <property type="entry name" value="Znf_C2H2_sf"/>
</dbReference>
<evidence type="ECO:0000313" key="8">
    <source>
        <dbReference type="EMBL" id="KAG5667065.1"/>
    </source>
</evidence>
<comment type="caution">
    <text evidence="8">The sequence shown here is derived from an EMBL/GenBank/DDBJ whole genome shotgun (WGS) entry which is preliminary data.</text>
</comment>
<name>A0A9J6BB09_POLVA</name>
<dbReference type="AlphaFoldDB" id="A0A9J6BB09"/>
<dbReference type="PANTHER" id="PTHR24379:SF121">
    <property type="entry name" value="C2H2-TYPE DOMAIN-CONTAINING PROTEIN"/>
    <property type="match status" value="1"/>
</dbReference>
<dbReference type="SUPFAM" id="SSF57667">
    <property type="entry name" value="beta-beta-alpha zinc fingers"/>
    <property type="match status" value="3"/>
</dbReference>
<evidence type="ECO:0000256" key="3">
    <source>
        <dbReference type="ARBA" id="ARBA00022771"/>
    </source>
</evidence>
<evidence type="ECO:0000313" key="9">
    <source>
        <dbReference type="Proteomes" id="UP001107558"/>
    </source>
</evidence>
<keyword evidence="9" id="KW-1185">Reference proteome</keyword>
<evidence type="ECO:0000256" key="4">
    <source>
        <dbReference type="ARBA" id="ARBA00022833"/>
    </source>
</evidence>
<dbReference type="OrthoDB" id="8117402at2759"/>
<keyword evidence="3 5" id="KW-0863">Zinc-finger</keyword>
<dbReference type="Proteomes" id="UP001107558">
    <property type="component" value="Chromosome 4"/>
</dbReference>
<accession>A0A9J6BB09</accession>
<feature type="domain" description="C2H2-type" evidence="7">
    <location>
        <begin position="434"/>
        <end position="462"/>
    </location>
</feature>
<organism evidence="8 9">
    <name type="scientific">Polypedilum vanderplanki</name>
    <name type="common">Sleeping chironomid midge</name>
    <dbReference type="NCBI Taxonomy" id="319348"/>
    <lineage>
        <taxon>Eukaryota</taxon>
        <taxon>Metazoa</taxon>
        <taxon>Ecdysozoa</taxon>
        <taxon>Arthropoda</taxon>
        <taxon>Hexapoda</taxon>
        <taxon>Insecta</taxon>
        <taxon>Pterygota</taxon>
        <taxon>Neoptera</taxon>
        <taxon>Endopterygota</taxon>
        <taxon>Diptera</taxon>
        <taxon>Nematocera</taxon>
        <taxon>Chironomoidea</taxon>
        <taxon>Chironomidae</taxon>
        <taxon>Chironominae</taxon>
        <taxon>Polypedilum</taxon>
        <taxon>Polypedilum</taxon>
    </lineage>
</organism>
<dbReference type="PROSITE" id="PS50157">
    <property type="entry name" value="ZINC_FINGER_C2H2_2"/>
    <property type="match status" value="6"/>
</dbReference>
<evidence type="ECO:0000256" key="6">
    <source>
        <dbReference type="SAM" id="MobiDB-lite"/>
    </source>
</evidence>
<dbReference type="Gene3D" id="3.30.160.60">
    <property type="entry name" value="Classic Zinc Finger"/>
    <property type="match status" value="4"/>
</dbReference>
<feature type="domain" description="C2H2-type" evidence="7">
    <location>
        <begin position="287"/>
        <end position="314"/>
    </location>
</feature>
<keyword evidence="4" id="KW-0862">Zinc</keyword>